<comment type="subcellular location">
    <subcellularLocation>
        <location evidence="1">Nucleus</location>
    </subcellularLocation>
</comment>
<dbReference type="OrthoDB" id="651283at2759"/>
<evidence type="ECO:0000259" key="7">
    <source>
        <dbReference type="PROSITE" id="PS50888"/>
    </source>
</evidence>
<dbReference type="Gramene" id="rna-gnl|WGS:NBSK|LSAT_7X85221_mrna">
    <property type="protein sequence ID" value="cds-PLY91504.1"/>
    <property type="gene ID" value="gene-LSAT_7X85221"/>
</dbReference>
<dbReference type="Proteomes" id="UP000235145">
    <property type="component" value="Unassembled WGS sequence"/>
</dbReference>
<dbReference type="InterPro" id="IPR036638">
    <property type="entry name" value="HLH_DNA-bd_sf"/>
</dbReference>
<evidence type="ECO:0000256" key="2">
    <source>
        <dbReference type="ARBA" id="ARBA00023015"/>
    </source>
</evidence>
<dbReference type="GO" id="GO:0048766">
    <property type="term" value="P:root hair initiation"/>
    <property type="evidence" value="ECO:0007669"/>
    <property type="project" value="UniProtKB-ARBA"/>
</dbReference>
<dbReference type="InterPro" id="IPR011598">
    <property type="entry name" value="bHLH_dom"/>
</dbReference>
<proteinExistence type="predicted"/>
<dbReference type="FunFam" id="4.10.280.10:FF:000022">
    <property type="entry name" value="Basic helix-loop-helix transcription factor"/>
    <property type="match status" value="1"/>
</dbReference>
<dbReference type="PANTHER" id="PTHR16223">
    <property type="entry name" value="TRANSCRIPTION FACTOR BHLH83-RELATED"/>
    <property type="match status" value="1"/>
</dbReference>
<dbReference type="PANTHER" id="PTHR16223:SF300">
    <property type="entry name" value="TRANSCRIPTION FACTOR BHLH133"/>
    <property type="match status" value="1"/>
</dbReference>
<dbReference type="GO" id="GO:0000981">
    <property type="term" value="F:DNA-binding transcription factor activity, RNA polymerase II-specific"/>
    <property type="evidence" value="ECO:0000318"/>
    <property type="project" value="GO_Central"/>
</dbReference>
<dbReference type="CDD" id="cd11454">
    <property type="entry name" value="bHLH_AtIND_like"/>
    <property type="match status" value="1"/>
</dbReference>
<evidence type="ECO:0000256" key="3">
    <source>
        <dbReference type="ARBA" id="ARBA00023125"/>
    </source>
</evidence>
<evidence type="ECO:0000256" key="4">
    <source>
        <dbReference type="ARBA" id="ARBA00023163"/>
    </source>
</evidence>
<keyword evidence="2" id="KW-0805">Transcription regulation</keyword>
<evidence type="ECO:0000256" key="1">
    <source>
        <dbReference type="ARBA" id="ARBA00004123"/>
    </source>
</evidence>
<evidence type="ECO:0000313" key="9">
    <source>
        <dbReference type="Proteomes" id="UP000235145"/>
    </source>
</evidence>
<dbReference type="SMART" id="SM00353">
    <property type="entry name" value="HLH"/>
    <property type="match status" value="1"/>
</dbReference>
<reference evidence="8 9" key="1">
    <citation type="journal article" date="2017" name="Nat. Commun.">
        <title>Genome assembly with in vitro proximity ligation data and whole-genome triplication in lettuce.</title>
        <authorList>
            <person name="Reyes-Chin-Wo S."/>
            <person name="Wang Z."/>
            <person name="Yang X."/>
            <person name="Kozik A."/>
            <person name="Arikit S."/>
            <person name="Song C."/>
            <person name="Xia L."/>
            <person name="Froenicke L."/>
            <person name="Lavelle D.O."/>
            <person name="Truco M.J."/>
            <person name="Xia R."/>
            <person name="Zhu S."/>
            <person name="Xu C."/>
            <person name="Xu H."/>
            <person name="Xu X."/>
            <person name="Cox K."/>
            <person name="Korf I."/>
            <person name="Meyers B.C."/>
            <person name="Michelmore R.W."/>
        </authorList>
    </citation>
    <scope>NUCLEOTIDE SEQUENCE [LARGE SCALE GENOMIC DNA]</scope>
    <source>
        <strain evidence="9">cv. Salinas</strain>
        <tissue evidence="8">Seedlings</tissue>
    </source>
</reference>
<dbReference type="GO" id="GO:0006357">
    <property type="term" value="P:regulation of transcription by RNA polymerase II"/>
    <property type="evidence" value="ECO:0000318"/>
    <property type="project" value="GO_Central"/>
</dbReference>
<feature type="region of interest" description="Disordered" evidence="6">
    <location>
        <begin position="149"/>
        <end position="198"/>
    </location>
</feature>
<organism evidence="8 9">
    <name type="scientific">Lactuca sativa</name>
    <name type="common">Garden lettuce</name>
    <dbReference type="NCBI Taxonomy" id="4236"/>
    <lineage>
        <taxon>Eukaryota</taxon>
        <taxon>Viridiplantae</taxon>
        <taxon>Streptophyta</taxon>
        <taxon>Embryophyta</taxon>
        <taxon>Tracheophyta</taxon>
        <taxon>Spermatophyta</taxon>
        <taxon>Magnoliopsida</taxon>
        <taxon>eudicotyledons</taxon>
        <taxon>Gunneridae</taxon>
        <taxon>Pentapetalae</taxon>
        <taxon>asterids</taxon>
        <taxon>campanulids</taxon>
        <taxon>Asterales</taxon>
        <taxon>Asteraceae</taxon>
        <taxon>Cichorioideae</taxon>
        <taxon>Cichorieae</taxon>
        <taxon>Lactucinae</taxon>
        <taxon>Lactuca</taxon>
    </lineage>
</organism>
<keyword evidence="3" id="KW-0238">DNA-binding</keyword>
<evidence type="ECO:0000256" key="6">
    <source>
        <dbReference type="SAM" id="MobiDB-lite"/>
    </source>
</evidence>
<evidence type="ECO:0000313" key="8">
    <source>
        <dbReference type="EMBL" id="KAJ0198240.1"/>
    </source>
</evidence>
<keyword evidence="5" id="KW-0539">Nucleus</keyword>
<protein>
    <recommendedName>
        <fullName evidence="7">BHLH domain-containing protein</fullName>
    </recommendedName>
</protein>
<sequence>MESVSTLLEGERNYFSGTYVSEEADFMAQLLGNFSTKSPKTSTFEDSSSSSSAFWSQSHHESTMKDDYEASISISDNANTNSLLFPTSSGESYLSISSSGGNNKRGISVIPFFSKMEGEEATEFDNMTPSSRKRSYSFDDVQMGWKKTKFTSMNDSDDDSNRLQDLSPRPQGVPMANSSGKKRASNGSATDSQSVYAKKRRERINERLRILQSLVPNGTKVDISTMLEEAVQYVKFLQLQIKLLSSDDLWMYAPLAYNGMDIGLDITLPSPR</sequence>
<dbReference type="PROSITE" id="PS50888">
    <property type="entry name" value="BHLH"/>
    <property type="match status" value="1"/>
</dbReference>
<dbReference type="SUPFAM" id="SSF47459">
    <property type="entry name" value="HLH, helix-loop-helix DNA-binding domain"/>
    <property type="match status" value="1"/>
</dbReference>
<keyword evidence="9" id="KW-1185">Reference proteome</keyword>
<evidence type="ECO:0000256" key="5">
    <source>
        <dbReference type="ARBA" id="ARBA00023242"/>
    </source>
</evidence>
<dbReference type="InterPro" id="IPR045843">
    <property type="entry name" value="IND-like"/>
</dbReference>
<dbReference type="GO" id="GO:0005634">
    <property type="term" value="C:nucleus"/>
    <property type="evidence" value="ECO:0000318"/>
    <property type="project" value="GO_Central"/>
</dbReference>
<keyword evidence="4" id="KW-0804">Transcription</keyword>
<dbReference type="AlphaFoldDB" id="A0A9R1V4R3"/>
<dbReference type="EMBL" id="NBSK02000007">
    <property type="protein sequence ID" value="KAJ0198240.1"/>
    <property type="molecule type" value="Genomic_DNA"/>
</dbReference>
<accession>A0A9R1V4R3</accession>
<dbReference type="GO" id="GO:0046983">
    <property type="term" value="F:protein dimerization activity"/>
    <property type="evidence" value="ECO:0007669"/>
    <property type="project" value="InterPro"/>
</dbReference>
<comment type="caution">
    <text evidence="8">The sequence shown here is derived from an EMBL/GenBank/DDBJ whole genome shotgun (WGS) entry which is preliminary data.</text>
</comment>
<feature type="compositionally biased region" description="Polar residues" evidence="6">
    <location>
        <begin position="185"/>
        <end position="195"/>
    </location>
</feature>
<name>A0A9R1V4R3_LACSA</name>
<dbReference type="Pfam" id="PF00010">
    <property type="entry name" value="HLH"/>
    <property type="match status" value="1"/>
</dbReference>
<dbReference type="GO" id="GO:0000978">
    <property type="term" value="F:RNA polymerase II cis-regulatory region sequence-specific DNA binding"/>
    <property type="evidence" value="ECO:0000318"/>
    <property type="project" value="GO_Central"/>
</dbReference>
<gene>
    <name evidence="8" type="ORF">LSAT_V11C700375510</name>
</gene>
<feature type="domain" description="BHLH" evidence="7">
    <location>
        <begin position="188"/>
        <end position="237"/>
    </location>
</feature>
<dbReference type="Gene3D" id="4.10.280.10">
    <property type="entry name" value="Helix-loop-helix DNA-binding domain"/>
    <property type="match status" value="1"/>
</dbReference>